<keyword evidence="2" id="KW-1133">Transmembrane helix</keyword>
<dbReference type="AlphaFoldDB" id="A0A178Z2G5"/>
<evidence type="ECO:0000313" key="3">
    <source>
        <dbReference type="EMBL" id="OAP53998.1"/>
    </source>
</evidence>
<dbReference type="Proteomes" id="UP000078343">
    <property type="component" value="Unassembled WGS sequence"/>
</dbReference>
<protein>
    <submittedName>
        <fullName evidence="3">Uncharacterized protein</fullName>
    </submittedName>
</protein>
<dbReference type="EMBL" id="LVYI01000016">
    <property type="protein sequence ID" value="OAP53998.1"/>
    <property type="molecule type" value="Genomic_DNA"/>
</dbReference>
<reference evidence="3 4" key="1">
    <citation type="submission" date="2016-04" db="EMBL/GenBank/DDBJ databases">
        <title>Draft genome of Fonsecaea erecta CBS 125763.</title>
        <authorList>
            <person name="Weiss V.A."/>
            <person name="Vicente V.A."/>
            <person name="Raittz R.T."/>
            <person name="Moreno L.F."/>
            <person name="De Souza E.M."/>
            <person name="Pedrosa F.O."/>
            <person name="Steffens M.B."/>
            <person name="Faoro H."/>
            <person name="Tadra-Sfeir M.Z."/>
            <person name="Najafzadeh M.J."/>
            <person name="Felipe M.S."/>
            <person name="Teixeira M."/>
            <person name="Sun J."/>
            <person name="Xi L."/>
            <person name="Gomes R."/>
            <person name="De Azevedo C.M."/>
            <person name="Salgado C.G."/>
            <person name="Da Silva M.B."/>
            <person name="Nascimento M.F."/>
            <person name="Queiroz-Telles F."/>
            <person name="Attili D.S."/>
            <person name="Gorbushina A."/>
        </authorList>
    </citation>
    <scope>NUCLEOTIDE SEQUENCE [LARGE SCALE GENOMIC DNA]</scope>
    <source>
        <strain evidence="3 4">CBS 125763</strain>
    </source>
</reference>
<name>A0A178Z2G5_9EURO</name>
<keyword evidence="2" id="KW-0812">Transmembrane</keyword>
<dbReference type="RefSeq" id="XP_018687365.1">
    <property type="nucleotide sequence ID" value="XM_018843263.1"/>
</dbReference>
<evidence type="ECO:0000256" key="2">
    <source>
        <dbReference type="SAM" id="Phobius"/>
    </source>
</evidence>
<evidence type="ECO:0000313" key="4">
    <source>
        <dbReference type="Proteomes" id="UP000078343"/>
    </source>
</evidence>
<sequence length="169" mass="18706">MPPPDALDESYPAKMSAVRGDSDESVRKQPIAGAEKHGQAVGAQHGPAAAEEHGGSDVAINEKERTLPAGDTPHEEATATITLVRTRRALWWLKLLIAVVWCVYGSWLIGLAFRLLGGSGVEDRARSRQVQFAKCVVEILCWVALVQDRMLLKWRRHVFQAEPGQEDWD</sequence>
<organism evidence="3 4">
    <name type="scientific">Fonsecaea erecta</name>
    <dbReference type="NCBI Taxonomy" id="1367422"/>
    <lineage>
        <taxon>Eukaryota</taxon>
        <taxon>Fungi</taxon>
        <taxon>Dikarya</taxon>
        <taxon>Ascomycota</taxon>
        <taxon>Pezizomycotina</taxon>
        <taxon>Eurotiomycetes</taxon>
        <taxon>Chaetothyriomycetidae</taxon>
        <taxon>Chaetothyriales</taxon>
        <taxon>Herpotrichiellaceae</taxon>
        <taxon>Fonsecaea</taxon>
    </lineage>
</organism>
<feature type="region of interest" description="Disordered" evidence="1">
    <location>
        <begin position="1"/>
        <end position="58"/>
    </location>
</feature>
<evidence type="ECO:0000256" key="1">
    <source>
        <dbReference type="SAM" id="MobiDB-lite"/>
    </source>
</evidence>
<keyword evidence="2" id="KW-0472">Membrane</keyword>
<keyword evidence="4" id="KW-1185">Reference proteome</keyword>
<gene>
    <name evidence="3" type="ORF">AYL99_11758</name>
</gene>
<comment type="caution">
    <text evidence="3">The sequence shown here is derived from an EMBL/GenBank/DDBJ whole genome shotgun (WGS) entry which is preliminary data.</text>
</comment>
<accession>A0A178Z2G5</accession>
<proteinExistence type="predicted"/>
<feature type="transmembrane region" description="Helical" evidence="2">
    <location>
        <begin position="95"/>
        <end position="117"/>
    </location>
</feature>
<dbReference type="GeneID" id="30015926"/>